<dbReference type="Pfam" id="PF00563">
    <property type="entry name" value="EAL"/>
    <property type="match status" value="1"/>
</dbReference>
<evidence type="ECO:0000313" key="5">
    <source>
        <dbReference type="Proteomes" id="UP000242857"/>
    </source>
</evidence>
<dbReference type="SMART" id="SM00065">
    <property type="entry name" value="GAF"/>
    <property type="match status" value="2"/>
</dbReference>
<proteinExistence type="predicted"/>
<protein>
    <submittedName>
        <fullName evidence="4">Diguanylate cyclase (GGDEF) domain-containing protein</fullName>
    </submittedName>
</protein>
<dbReference type="PROSITE" id="PS50883">
    <property type="entry name" value="EAL"/>
    <property type="match status" value="1"/>
</dbReference>
<dbReference type="PANTHER" id="PTHR44757:SF2">
    <property type="entry name" value="BIOFILM ARCHITECTURE MAINTENANCE PROTEIN MBAA"/>
    <property type="match status" value="1"/>
</dbReference>
<dbReference type="SUPFAM" id="SSF55781">
    <property type="entry name" value="GAF domain-like"/>
    <property type="match status" value="2"/>
</dbReference>
<evidence type="ECO:0000256" key="1">
    <source>
        <dbReference type="SAM" id="Coils"/>
    </source>
</evidence>
<name>A0A1M4UB59_9GAMM</name>
<dbReference type="EMBL" id="FQUK01000007">
    <property type="protein sequence ID" value="SHE53914.1"/>
    <property type="molecule type" value="Genomic_DNA"/>
</dbReference>
<organism evidence="4 5">
    <name type="scientific">Thermomonas hydrothermalis</name>
    <dbReference type="NCBI Taxonomy" id="213588"/>
    <lineage>
        <taxon>Bacteria</taxon>
        <taxon>Pseudomonadati</taxon>
        <taxon>Pseudomonadota</taxon>
        <taxon>Gammaproteobacteria</taxon>
        <taxon>Lysobacterales</taxon>
        <taxon>Lysobacteraceae</taxon>
        <taxon>Thermomonas</taxon>
    </lineage>
</organism>
<dbReference type="Gene3D" id="3.20.20.450">
    <property type="entry name" value="EAL domain"/>
    <property type="match status" value="1"/>
</dbReference>
<dbReference type="InterPro" id="IPR029787">
    <property type="entry name" value="Nucleotide_cyclase"/>
</dbReference>
<dbReference type="InterPro" id="IPR035919">
    <property type="entry name" value="EAL_sf"/>
</dbReference>
<dbReference type="InterPro" id="IPR003018">
    <property type="entry name" value="GAF"/>
</dbReference>
<dbReference type="PANTHER" id="PTHR44757">
    <property type="entry name" value="DIGUANYLATE CYCLASE DGCP"/>
    <property type="match status" value="1"/>
</dbReference>
<evidence type="ECO:0000259" key="3">
    <source>
        <dbReference type="PROSITE" id="PS50887"/>
    </source>
</evidence>
<dbReference type="InterPro" id="IPR001633">
    <property type="entry name" value="EAL_dom"/>
</dbReference>
<dbReference type="Gene3D" id="3.30.70.270">
    <property type="match status" value="1"/>
</dbReference>
<keyword evidence="1" id="KW-0175">Coiled coil</keyword>
<dbReference type="SUPFAM" id="SSF55073">
    <property type="entry name" value="Nucleotide cyclase"/>
    <property type="match status" value="1"/>
</dbReference>
<dbReference type="Pfam" id="PF13185">
    <property type="entry name" value="GAF_2"/>
    <property type="match status" value="2"/>
</dbReference>
<reference evidence="5" key="1">
    <citation type="submission" date="2016-11" db="EMBL/GenBank/DDBJ databases">
        <authorList>
            <person name="Varghese N."/>
            <person name="Submissions S."/>
        </authorList>
    </citation>
    <scope>NUCLEOTIDE SEQUENCE [LARGE SCALE GENOMIC DNA]</scope>
    <source>
        <strain evidence="5">DSM 14834</strain>
    </source>
</reference>
<gene>
    <name evidence="4" type="ORF">SAMN02745204_00646</name>
</gene>
<evidence type="ECO:0000259" key="2">
    <source>
        <dbReference type="PROSITE" id="PS50883"/>
    </source>
</evidence>
<dbReference type="STRING" id="213588.SAMN02745204_00646"/>
<dbReference type="InterPro" id="IPR043128">
    <property type="entry name" value="Rev_trsase/Diguanyl_cyclase"/>
</dbReference>
<dbReference type="Pfam" id="PF00990">
    <property type="entry name" value="GGDEF"/>
    <property type="match status" value="1"/>
</dbReference>
<dbReference type="SUPFAM" id="SSF141868">
    <property type="entry name" value="EAL domain-like"/>
    <property type="match status" value="1"/>
</dbReference>
<evidence type="ECO:0000313" key="4">
    <source>
        <dbReference type="EMBL" id="SHE53914.1"/>
    </source>
</evidence>
<dbReference type="CDD" id="cd01949">
    <property type="entry name" value="GGDEF"/>
    <property type="match status" value="1"/>
</dbReference>
<feature type="coiled-coil region" evidence="1">
    <location>
        <begin position="493"/>
        <end position="527"/>
    </location>
</feature>
<feature type="domain" description="EAL" evidence="2">
    <location>
        <begin position="705"/>
        <end position="949"/>
    </location>
</feature>
<dbReference type="RefSeq" id="WP_245770494.1">
    <property type="nucleotide sequence ID" value="NZ_FQUK01000007.1"/>
</dbReference>
<dbReference type="NCBIfam" id="TIGR00254">
    <property type="entry name" value="GGDEF"/>
    <property type="match status" value="1"/>
</dbReference>
<dbReference type="Proteomes" id="UP000242857">
    <property type="component" value="Unassembled WGS sequence"/>
</dbReference>
<dbReference type="InterPro" id="IPR052155">
    <property type="entry name" value="Biofilm_reg_signaling"/>
</dbReference>
<dbReference type="CDD" id="cd01948">
    <property type="entry name" value="EAL"/>
    <property type="match status" value="1"/>
</dbReference>
<sequence>MNASLTPLPASVASASRAPLHGMLAGTADRLAQSLPAGACVRVDWHHPALGRGHAVSAGGEPPATGQRLAWSDGDGGTFEVMAVLPQDWPVMALDAWMGQARQLVEQAVALELAHDRINELRRSEQLGKALYEIADLASGGLDLPVMLKRVHAIIGTLMYAENFYIVLFDDVKQTVRFAYFVDQQDSYAVDPEREMPVAELENSLTYQLLMSGQTMRGPSHVLRAQYGVALSDATGPDAADWLGVPMWRDGRVTGALVVQSYEQAGVYTEADRVLLVFVAQHVMTALERREARKRLEERVAERTAELQRANEELQIEVFERQRSQEIQRALFRIAELSMTSESLAVFYAEVHDVVSELLYARNFYIAMLSDDGTMLEFPYSVDERDLHRQPRKLSRGMTEYVLRTGKPLLADREHIAALEAQGEIQIHGSMAHCWLGVPLWQEDRVVGVIAVQSYSADIAFYPHDQDLLTFVSFHIGSSLARKQAQDRLVQAYNSLEQRVSERTRELAEANAELLEQIGERVRIERKLLHQTLHDPLTGLPNRLQLLERLAQAIAHARQTPDACFAVLFMDLDRFKVVNDSMGHAVGDELLIEAGRRIVASVRSTDVVARLGGDEFAILADGLDGPAMAEELGMRVLDALNAPIWIAGRELFQGASIGIAMWHPRYRSGEEMLRDADAAMYRAKAEGRDRCMLFDEQMHRQALRSLDMEMDLRRAIQTERFVPYYQPIVALESGATVGHEALLRWHHEQNGLLVPGEFLDVGEDSGLIEQIDWLMYTRVVHDVARNVLPGYVAINVSPLHFRAPDFAERLLNLLDQAGVAPVRVRVEITEVALLDDAPRTRESLALLKRHGVCAQLDDFGTGFSALSYLHRFPITCLKIDRSFVSGLESDSSTESVAVIRAIVALAGSLGIELIAEGVETRHQRDRLQALGCHYGQGFLFSPPVPLPAG</sequence>
<dbReference type="InterPro" id="IPR029016">
    <property type="entry name" value="GAF-like_dom_sf"/>
</dbReference>
<dbReference type="InterPro" id="IPR000160">
    <property type="entry name" value="GGDEF_dom"/>
</dbReference>
<accession>A0A1M4UB59</accession>
<dbReference type="PROSITE" id="PS50887">
    <property type="entry name" value="GGDEF"/>
    <property type="match status" value="1"/>
</dbReference>
<dbReference type="SMART" id="SM00052">
    <property type="entry name" value="EAL"/>
    <property type="match status" value="1"/>
</dbReference>
<dbReference type="SMART" id="SM00267">
    <property type="entry name" value="GGDEF"/>
    <property type="match status" value="1"/>
</dbReference>
<keyword evidence="5" id="KW-1185">Reference proteome</keyword>
<dbReference type="AlphaFoldDB" id="A0A1M4UB59"/>
<dbReference type="Gene3D" id="3.30.450.40">
    <property type="match status" value="2"/>
</dbReference>
<feature type="domain" description="GGDEF" evidence="3">
    <location>
        <begin position="563"/>
        <end position="696"/>
    </location>
</feature>